<sequence>MEDCHVLLVIFPGQGHINPSLQFAKRLVNLGAKVTLSTGFSAMNHMSRPQIPGLDFAPFSDGYDAGLKPDDLNDFWVSMKTRGSDALAKLITARKEEGRPFTRLIYTTIMYWAGVVARGLHVPATLLWIQPATVLDIYYHYFTEYGDLFRNCSGNQVVEVPGVPCLGVRDFPSFLFSTETNVNYDLDWAIEAMRDQIEEINVEESPKVLVNTFDALEFDALRAIKKVRMVGIGPLIPSAYLDGKDPSDTAFGGDLRQNSNDYVEWLDSQPKNSVVYLAFGSYADVPNTILEEIAQGLVNSKLPFLWVLRETYKGEKPEEKLRCKEELEGQGKIVRWCAQVEVLQHPSIGCFLTHCGWNSTLESIASGVPLVACPLWNDQFSNAKLIQDVWKMGVRVSGNEEGVVTADEYKRCIECVMGGGEKGEELRKNAKKWKDLAKAAVKEDGSSYLNLKAYMDEMLTLKSIN</sequence>
<evidence type="ECO:0000256" key="1">
    <source>
        <dbReference type="ARBA" id="ARBA00009995"/>
    </source>
</evidence>
<dbReference type="PANTHER" id="PTHR11926:SF1539">
    <property type="entry name" value="GLYCOSYLTRANSFERASE"/>
    <property type="match status" value="1"/>
</dbReference>
<dbReference type="GO" id="GO:0080044">
    <property type="term" value="F:quercetin 7-O-glucosyltransferase activity"/>
    <property type="evidence" value="ECO:0007669"/>
    <property type="project" value="TreeGrafter"/>
</dbReference>
<reference evidence="5" key="1">
    <citation type="journal article" date="2020" name="Front. Plant Sci.">
        <title>Multiple MYB Activators and Repressors Collaboratively Regulate the Juvenile Red Fading in Leaves of Sweetpotato.</title>
        <authorList>
            <person name="Deng J."/>
            <person name="Wu D."/>
            <person name="Shi J."/>
            <person name="Balfour K."/>
            <person name="Wang H."/>
            <person name="Zhu G."/>
            <person name="Liu Y."/>
            <person name="Wang J."/>
            <person name="Zhu Z."/>
        </authorList>
    </citation>
    <scope>NUCLEOTIDE SEQUENCE</scope>
    <source>
        <tissue evidence="5">Leaf</tissue>
    </source>
</reference>
<dbReference type="EMBL" id="MT557581">
    <property type="protein sequence ID" value="QMD70090.1"/>
    <property type="molecule type" value="mRNA"/>
</dbReference>
<dbReference type="PROSITE" id="PS00375">
    <property type="entry name" value="UDPGT"/>
    <property type="match status" value="1"/>
</dbReference>
<evidence type="ECO:0000256" key="3">
    <source>
        <dbReference type="RuleBase" id="RU003718"/>
    </source>
</evidence>
<dbReference type="GO" id="GO:0080043">
    <property type="term" value="F:quercetin 3-O-glucosyltransferase activity"/>
    <property type="evidence" value="ECO:0007669"/>
    <property type="project" value="TreeGrafter"/>
</dbReference>
<dbReference type="Pfam" id="PF00201">
    <property type="entry name" value="UDPGT"/>
    <property type="match status" value="1"/>
</dbReference>
<evidence type="ECO:0000313" key="5">
    <source>
        <dbReference type="EMBL" id="QMD70090.1"/>
    </source>
</evidence>
<dbReference type="CDD" id="cd03784">
    <property type="entry name" value="GT1_Gtf-like"/>
    <property type="match status" value="1"/>
</dbReference>
<dbReference type="SUPFAM" id="SSF53756">
    <property type="entry name" value="UDP-Glycosyltransferase/glycogen phosphorylase"/>
    <property type="match status" value="1"/>
</dbReference>
<name>A0A7D7AVW7_IPOBA</name>
<dbReference type="PANTHER" id="PTHR11926">
    <property type="entry name" value="GLUCOSYL/GLUCURONOSYL TRANSFERASES"/>
    <property type="match status" value="1"/>
</dbReference>
<keyword evidence="3" id="KW-0328">Glycosyltransferase</keyword>
<dbReference type="Gene3D" id="3.40.50.2000">
    <property type="entry name" value="Glycogen Phosphorylase B"/>
    <property type="match status" value="2"/>
</dbReference>
<evidence type="ECO:0000256" key="2">
    <source>
        <dbReference type="ARBA" id="ARBA00022679"/>
    </source>
</evidence>
<protein>
    <recommendedName>
        <fullName evidence="4">Glycosyltransferase</fullName>
        <ecNumber evidence="4">2.4.1.-</ecNumber>
    </recommendedName>
</protein>
<proteinExistence type="evidence at transcript level"/>
<dbReference type="AlphaFoldDB" id="A0A7D7AVW7"/>
<dbReference type="InterPro" id="IPR002213">
    <property type="entry name" value="UDP_glucos_trans"/>
</dbReference>
<organism evidence="5">
    <name type="scientific">Ipomoea batatas</name>
    <name type="common">Sweet potato</name>
    <name type="synonym">Convolvulus batatas</name>
    <dbReference type="NCBI Taxonomy" id="4120"/>
    <lineage>
        <taxon>Eukaryota</taxon>
        <taxon>Viridiplantae</taxon>
        <taxon>Streptophyta</taxon>
        <taxon>Embryophyta</taxon>
        <taxon>Tracheophyta</taxon>
        <taxon>Spermatophyta</taxon>
        <taxon>Magnoliopsida</taxon>
        <taxon>eudicotyledons</taxon>
        <taxon>Gunneridae</taxon>
        <taxon>Pentapetalae</taxon>
        <taxon>asterids</taxon>
        <taxon>lamiids</taxon>
        <taxon>Solanales</taxon>
        <taxon>Convolvulaceae</taxon>
        <taxon>Ipomoeeae</taxon>
        <taxon>Ipomoea</taxon>
    </lineage>
</organism>
<dbReference type="InterPro" id="IPR035595">
    <property type="entry name" value="UDP_glycos_trans_CS"/>
</dbReference>
<gene>
    <name evidence="5" type="primary">5GT2</name>
</gene>
<comment type="similarity">
    <text evidence="1 3">Belongs to the UDP-glycosyltransferase family.</text>
</comment>
<dbReference type="FunFam" id="3.40.50.2000:FF:000019">
    <property type="entry name" value="Glycosyltransferase"/>
    <property type="match status" value="1"/>
</dbReference>
<dbReference type="EC" id="2.4.1.-" evidence="4"/>
<keyword evidence="2 3" id="KW-0808">Transferase</keyword>
<accession>A0A7D7AVW7</accession>
<evidence type="ECO:0000256" key="4">
    <source>
        <dbReference type="RuleBase" id="RU362057"/>
    </source>
</evidence>